<gene>
    <name evidence="2" type="ORF">MCHLO_00083</name>
</gene>
<name>A0ABQ0KU55_MYCCL</name>
<reference evidence="2" key="1">
    <citation type="submission" date="2014-09" db="EMBL/GenBank/DDBJ databases">
        <title>Genome sequence of the luminous mushroom Mycena chlorophos for searching fungal bioluminescence genes.</title>
        <authorList>
            <person name="Tanaka Y."/>
            <person name="Kasuga D."/>
            <person name="Oba Y."/>
            <person name="Hase S."/>
            <person name="Sato K."/>
            <person name="Oba Y."/>
            <person name="Sakakibara Y."/>
        </authorList>
    </citation>
    <scope>NUCLEOTIDE SEQUENCE</scope>
</reference>
<dbReference type="Gene3D" id="1.20.1280.50">
    <property type="match status" value="1"/>
</dbReference>
<organism evidence="2 3">
    <name type="scientific">Mycena chlorophos</name>
    <name type="common">Agaric fungus</name>
    <name type="synonym">Agaricus chlorophos</name>
    <dbReference type="NCBI Taxonomy" id="658473"/>
    <lineage>
        <taxon>Eukaryota</taxon>
        <taxon>Fungi</taxon>
        <taxon>Dikarya</taxon>
        <taxon>Basidiomycota</taxon>
        <taxon>Agaricomycotina</taxon>
        <taxon>Agaricomycetes</taxon>
        <taxon>Agaricomycetidae</taxon>
        <taxon>Agaricales</taxon>
        <taxon>Marasmiineae</taxon>
        <taxon>Mycenaceae</taxon>
        <taxon>Mycena</taxon>
    </lineage>
</organism>
<protein>
    <recommendedName>
        <fullName evidence="1">F-box domain-containing protein</fullName>
    </recommendedName>
</protein>
<dbReference type="InterPro" id="IPR001810">
    <property type="entry name" value="F-box_dom"/>
</dbReference>
<dbReference type="SUPFAM" id="SSF81383">
    <property type="entry name" value="F-box domain"/>
    <property type="match status" value="1"/>
</dbReference>
<keyword evidence="3" id="KW-1185">Reference proteome</keyword>
<sequence length="277" mass="31271">MDAKLALIPALPDILHLLRMRLDPPPELPKLSDYAPRSLLIRWKKIFCASCNETSTPRSGRKSLIDRGLEGLETRLEAYLSLFAPIRKLPAEILLEIFAFDLDLVLDEPRLPRNWDQDAMAILAQVPVRNLAQVCASWRALVNANPTLWNTVTIPGRPSISPSLSQGDMWYQQFHLTIQRTAAAPLNINAMRLTSEWVPHLVDGITRWRHVRLTTTTGVLENLRSVAIGKLFLLESFTLVDFSRPAPGCLDLLNLSSTCTILNASATRKIFLRFWMP</sequence>
<proteinExistence type="predicted"/>
<evidence type="ECO:0000313" key="3">
    <source>
        <dbReference type="Proteomes" id="UP000815677"/>
    </source>
</evidence>
<accession>A0ABQ0KU55</accession>
<dbReference type="InterPro" id="IPR036047">
    <property type="entry name" value="F-box-like_dom_sf"/>
</dbReference>
<dbReference type="Proteomes" id="UP000815677">
    <property type="component" value="Unassembled WGS sequence"/>
</dbReference>
<dbReference type="Pfam" id="PF12937">
    <property type="entry name" value="F-box-like"/>
    <property type="match status" value="1"/>
</dbReference>
<evidence type="ECO:0000259" key="1">
    <source>
        <dbReference type="Pfam" id="PF12937"/>
    </source>
</evidence>
<feature type="domain" description="F-box" evidence="1">
    <location>
        <begin position="87"/>
        <end position="153"/>
    </location>
</feature>
<dbReference type="EMBL" id="DF837819">
    <property type="protein sequence ID" value="GAT42368.1"/>
    <property type="molecule type" value="Genomic_DNA"/>
</dbReference>
<evidence type="ECO:0000313" key="2">
    <source>
        <dbReference type="EMBL" id="GAT42368.1"/>
    </source>
</evidence>